<feature type="region of interest" description="Disordered" evidence="1">
    <location>
        <begin position="44"/>
        <end position="90"/>
    </location>
</feature>
<protein>
    <submittedName>
        <fullName evidence="3">Uncharacterized protein</fullName>
    </submittedName>
</protein>
<organism evidence="3 4">
    <name type="scientific">Byssothecium circinans</name>
    <dbReference type="NCBI Taxonomy" id="147558"/>
    <lineage>
        <taxon>Eukaryota</taxon>
        <taxon>Fungi</taxon>
        <taxon>Dikarya</taxon>
        <taxon>Ascomycota</taxon>
        <taxon>Pezizomycotina</taxon>
        <taxon>Dothideomycetes</taxon>
        <taxon>Pleosporomycetidae</taxon>
        <taxon>Pleosporales</taxon>
        <taxon>Massarineae</taxon>
        <taxon>Massarinaceae</taxon>
        <taxon>Byssothecium</taxon>
    </lineage>
</organism>
<keyword evidence="4" id="KW-1185">Reference proteome</keyword>
<reference evidence="3" key="1">
    <citation type="journal article" date="2020" name="Stud. Mycol.">
        <title>101 Dothideomycetes genomes: a test case for predicting lifestyles and emergence of pathogens.</title>
        <authorList>
            <person name="Haridas S."/>
            <person name="Albert R."/>
            <person name="Binder M."/>
            <person name="Bloem J."/>
            <person name="Labutti K."/>
            <person name="Salamov A."/>
            <person name="Andreopoulos B."/>
            <person name="Baker S."/>
            <person name="Barry K."/>
            <person name="Bills G."/>
            <person name="Bluhm B."/>
            <person name="Cannon C."/>
            <person name="Castanera R."/>
            <person name="Culley D."/>
            <person name="Daum C."/>
            <person name="Ezra D."/>
            <person name="Gonzalez J."/>
            <person name="Henrissat B."/>
            <person name="Kuo A."/>
            <person name="Liang C."/>
            <person name="Lipzen A."/>
            <person name="Lutzoni F."/>
            <person name="Magnuson J."/>
            <person name="Mondo S."/>
            <person name="Nolan M."/>
            <person name="Ohm R."/>
            <person name="Pangilinan J."/>
            <person name="Park H.-J."/>
            <person name="Ramirez L."/>
            <person name="Alfaro M."/>
            <person name="Sun H."/>
            <person name="Tritt A."/>
            <person name="Yoshinaga Y."/>
            <person name="Zwiers L.-H."/>
            <person name="Turgeon B."/>
            <person name="Goodwin S."/>
            <person name="Spatafora J."/>
            <person name="Crous P."/>
            <person name="Grigoriev I."/>
        </authorList>
    </citation>
    <scope>NUCLEOTIDE SEQUENCE</scope>
    <source>
        <strain evidence="3">CBS 675.92</strain>
    </source>
</reference>
<feature type="chain" id="PRO_5025391826" evidence="2">
    <location>
        <begin position="26"/>
        <end position="117"/>
    </location>
</feature>
<proteinExistence type="predicted"/>
<evidence type="ECO:0000256" key="2">
    <source>
        <dbReference type="SAM" id="SignalP"/>
    </source>
</evidence>
<dbReference type="AlphaFoldDB" id="A0A6A5UMK4"/>
<sequence length="117" mass="12479">MKLLALPTPLLLLFLLLASPAPASAHLDRNKYMQIKGSKHWKPYGVTSAPYPKTNTPANQGVRTRSPNPAANPYPTHTSRAKRACPSTATGGAATRATWMLARSTVRRVMGLGLGSG</sequence>
<dbReference type="EMBL" id="ML976979">
    <property type="protein sequence ID" value="KAF1962307.1"/>
    <property type="molecule type" value="Genomic_DNA"/>
</dbReference>
<feature type="signal peptide" evidence="2">
    <location>
        <begin position="1"/>
        <end position="25"/>
    </location>
</feature>
<gene>
    <name evidence="3" type="ORF">CC80DRAFT_499704</name>
</gene>
<keyword evidence="2" id="KW-0732">Signal</keyword>
<dbReference type="Proteomes" id="UP000800035">
    <property type="component" value="Unassembled WGS sequence"/>
</dbReference>
<feature type="compositionally biased region" description="Polar residues" evidence="1">
    <location>
        <begin position="53"/>
        <end position="69"/>
    </location>
</feature>
<name>A0A6A5UMK4_9PLEO</name>
<accession>A0A6A5UMK4</accession>
<evidence type="ECO:0000313" key="4">
    <source>
        <dbReference type="Proteomes" id="UP000800035"/>
    </source>
</evidence>
<evidence type="ECO:0000313" key="3">
    <source>
        <dbReference type="EMBL" id="KAF1962307.1"/>
    </source>
</evidence>
<evidence type="ECO:0000256" key="1">
    <source>
        <dbReference type="SAM" id="MobiDB-lite"/>
    </source>
</evidence>